<feature type="compositionally biased region" description="Acidic residues" evidence="5">
    <location>
        <begin position="376"/>
        <end position="398"/>
    </location>
</feature>
<dbReference type="EMBL" id="JAMXLR010000043">
    <property type="protein sequence ID" value="MCO6044881.1"/>
    <property type="molecule type" value="Genomic_DNA"/>
</dbReference>
<feature type="compositionally biased region" description="Basic and acidic residues" evidence="5">
    <location>
        <begin position="847"/>
        <end position="859"/>
    </location>
</feature>
<feature type="compositionally biased region" description="Acidic residues" evidence="5">
    <location>
        <begin position="331"/>
        <end position="367"/>
    </location>
</feature>
<feature type="compositionally biased region" description="Acidic residues" evidence="5">
    <location>
        <begin position="832"/>
        <end position="846"/>
    </location>
</feature>
<evidence type="ECO:0008006" key="8">
    <source>
        <dbReference type="Google" id="ProtNLM"/>
    </source>
</evidence>
<feature type="compositionally biased region" description="Low complexity" evidence="5">
    <location>
        <begin position="467"/>
        <end position="484"/>
    </location>
</feature>
<dbReference type="PANTHER" id="PTHR47529:SF1">
    <property type="entry name" value="PERIPLASMIC CHAPERONE PPID"/>
    <property type="match status" value="1"/>
</dbReference>
<accession>A0A9X2FHG7</accession>
<feature type="region of interest" description="Disordered" evidence="5">
    <location>
        <begin position="829"/>
        <end position="859"/>
    </location>
</feature>
<comment type="subcellular location">
    <subcellularLocation>
        <location evidence="1">Cell membrane</location>
    </subcellularLocation>
</comment>
<dbReference type="AlphaFoldDB" id="A0A9X2FHG7"/>
<dbReference type="InterPro" id="IPR052029">
    <property type="entry name" value="PpiD_chaperone"/>
</dbReference>
<dbReference type="InterPro" id="IPR027304">
    <property type="entry name" value="Trigger_fact/SurA_dom_sf"/>
</dbReference>
<comment type="caution">
    <text evidence="6">The sequence shown here is derived from an EMBL/GenBank/DDBJ whole genome shotgun (WGS) entry which is preliminary data.</text>
</comment>
<evidence type="ECO:0000256" key="1">
    <source>
        <dbReference type="ARBA" id="ARBA00004236"/>
    </source>
</evidence>
<name>A0A9X2FHG7_9BACT</name>
<keyword evidence="2" id="KW-1003">Cell membrane</keyword>
<evidence type="ECO:0000256" key="5">
    <source>
        <dbReference type="SAM" id="MobiDB-lite"/>
    </source>
</evidence>
<feature type="compositionally biased region" description="Low complexity" evidence="5">
    <location>
        <begin position="415"/>
        <end position="427"/>
    </location>
</feature>
<evidence type="ECO:0000313" key="7">
    <source>
        <dbReference type="Proteomes" id="UP001155241"/>
    </source>
</evidence>
<keyword evidence="3" id="KW-0472">Membrane</keyword>
<gene>
    <name evidence="6" type="ORF">NG895_13290</name>
</gene>
<keyword evidence="7" id="KW-1185">Reference proteome</keyword>
<sequence>MFRFFRRYQKTFIVVGGVILMLAFTVADPLTQWMRSREENAATGRSPKATAVTWDGGKLTEGELDRLIYHRQLVNSFVRRVAQYGQMMAQTSDMPYRQARVTPIGLIGENWDTETLEEVVVRTHILADRARDMGIVISDNAVLDYINELGMGQLGSNEMYEVLAMMNQAGPPIPEELIYSSLREELLAEAALRSYGAGHTGHSMFAAEMPVNRWEEWKQTNDRAKVEAAAIDPESVMLDVPQPTDKELRDYYNEYKEYYSLPRRVMNVELPSPTPGFMIPPKVSLQYLRANYDEFIEKYEQQVTDEEVAEYYEANKDLLFVEASFEDVMDEQTTPDDQPGDESAEASEEPAAETEEATTEEMSEEPAAEQPATEETPAEEPSTEETPSEETPTEEPSTEEPATAENTEPAEEPAAETPATEEPAADQPAEETPAEGDAPADEQSATRPASPFRLASYQPEASESDTSEPAGEDAPAADSEPAASDSEEDSDETAASEPAEEMTDEVEETEEVTYQPLEEVADKIRQTLAEQKFFEEIDATMQQVVTRLIPAYSKYLSAKLDAEAAGKEAPEPPAELRNLAPIAEELNLEFEKTGYLDIYQLYDTEVGKTVNQQEQPVANLMFREDADLYEPILTSVVGRFGDRYLVMKTGEEESRQPKFEEIKDEVAAAWKREKAAEIALERAKETAKEAQESGLTLAEFFVDQPDVKVTTTPTFTQLTLGDIAPTTMMPTYRLSQPEGLEDVGPTFLDDVFKLKEGEVAAQPNFDKSIIYVVRLADQVESEDQLRTNFLADANFWPGRRYFLSGNAQQSRQEAINAVLDNLDLKWKRSDAEETEEEAAEDEEEAKAEEKKESGGKKKD</sequence>
<dbReference type="RefSeq" id="WP_252852995.1">
    <property type="nucleotide sequence ID" value="NZ_JAMXLR010000043.1"/>
</dbReference>
<feature type="compositionally biased region" description="Acidic residues" evidence="5">
    <location>
        <begin position="485"/>
        <end position="511"/>
    </location>
</feature>
<protein>
    <recommendedName>
        <fullName evidence="8">Periplasmic folding chaperone</fullName>
    </recommendedName>
</protein>
<evidence type="ECO:0000256" key="2">
    <source>
        <dbReference type="ARBA" id="ARBA00022475"/>
    </source>
</evidence>
<feature type="compositionally biased region" description="Acidic residues" evidence="5">
    <location>
        <begin position="428"/>
        <end position="440"/>
    </location>
</feature>
<evidence type="ECO:0000313" key="6">
    <source>
        <dbReference type="EMBL" id="MCO6044881.1"/>
    </source>
</evidence>
<reference evidence="6" key="1">
    <citation type="submission" date="2022-06" db="EMBL/GenBank/DDBJ databases">
        <title>Aeoliella straminimaris, a novel planctomycete from sediments.</title>
        <authorList>
            <person name="Vitorino I.R."/>
            <person name="Lage O.M."/>
        </authorList>
    </citation>
    <scope>NUCLEOTIDE SEQUENCE</scope>
    <source>
        <strain evidence="6">ICT_H6.2</strain>
    </source>
</reference>
<organism evidence="6 7">
    <name type="scientific">Aeoliella straminimaris</name>
    <dbReference type="NCBI Taxonomy" id="2954799"/>
    <lineage>
        <taxon>Bacteria</taxon>
        <taxon>Pseudomonadati</taxon>
        <taxon>Planctomycetota</taxon>
        <taxon>Planctomycetia</taxon>
        <taxon>Pirellulales</taxon>
        <taxon>Lacipirellulaceae</taxon>
        <taxon>Aeoliella</taxon>
    </lineage>
</organism>
<dbReference type="PANTHER" id="PTHR47529">
    <property type="entry name" value="PEPTIDYL-PROLYL CIS-TRANS ISOMERASE D"/>
    <property type="match status" value="1"/>
</dbReference>
<feature type="region of interest" description="Disordered" evidence="5">
    <location>
        <begin position="331"/>
        <end position="517"/>
    </location>
</feature>
<keyword evidence="4" id="KW-0143">Chaperone</keyword>
<dbReference type="SUPFAM" id="SSF109998">
    <property type="entry name" value="Triger factor/SurA peptide-binding domain-like"/>
    <property type="match status" value="1"/>
</dbReference>
<dbReference type="GO" id="GO:0005886">
    <property type="term" value="C:plasma membrane"/>
    <property type="evidence" value="ECO:0007669"/>
    <property type="project" value="UniProtKB-SubCell"/>
</dbReference>
<dbReference type="Proteomes" id="UP001155241">
    <property type="component" value="Unassembled WGS sequence"/>
</dbReference>
<proteinExistence type="predicted"/>
<evidence type="ECO:0000256" key="4">
    <source>
        <dbReference type="ARBA" id="ARBA00023186"/>
    </source>
</evidence>
<evidence type="ECO:0000256" key="3">
    <source>
        <dbReference type="ARBA" id="ARBA00023136"/>
    </source>
</evidence>